<evidence type="ECO:0000313" key="1">
    <source>
        <dbReference type="EMBL" id="PZC73750.1"/>
    </source>
</evidence>
<proteinExistence type="predicted"/>
<organism evidence="1 2">
    <name type="scientific">Helicoverpa armigera</name>
    <name type="common">Cotton bollworm</name>
    <name type="synonym">Heliothis armigera</name>
    <dbReference type="NCBI Taxonomy" id="29058"/>
    <lineage>
        <taxon>Eukaryota</taxon>
        <taxon>Metazoa</taxon>
        <taxon>Ecdysozoa</taxon>
        <taxon>Arthropoda</taxon>
        <taxon>Hexapoda</taxon>
        <taxon>Insecta</taxon>
        <taxon>Pterygota</taxon>
        <taxon>Neoptera</taxon>
        <taxon>Endopterygota</taxon>
        <taxon>Lepidoptera</taxon>
        <taxon>Glossata</taxon>
        <taxon>Ditrysia</taxon>
        <taxon>Noctuoidea</taxon>
        <taxon>Noctuidae</taxon>
        <taxon>Heliothinae</taxon>
        <taxon>Helicoverpa</taxon>
    </lineage>
</organism>
<keyword evidence="2" id="KW-1185">Reference proteome</keyword>
<name>A0A2W1BM15_HELAM</name>
<dbReference type="AlphaFoldDB" id="A0A2W1BM15"/>
<sequence length="148" mass="16869">MKRVKESGASYRNKRKAKLENVKANEGALLKYVKSIVPQSESETSDTTLGISSSYLSQITEPLNTEQDEKVQDLDTLNLHVRSDDIISEHSIPSTLLEFPPPSPDMDMHSFETEIERKLANQYQNFDDIGKWPEVIDDNLRLYLVQQG</sequence>
<reference evidence="1 2" key="1">
    <citation type="journal article" date="2017" name="BMC Biol.">
        <title>Genomic innovations, transcriptional plasticity and gene loss underlying the evolution and divergence of two highly polyphagous and invasive Helicoverpa pest species.</title>
        <authorList>
            <person name="Pearce S.L."/>
            <person name="Clarke D.F."/>
            <person name="East P.D."/>
            <person name="Elfekih S."/>
            <person name="Gordon K.H."/>
            <person name="Jermiin L.S."/>
            <person name="McGaughran A."/>
            <person name="Oakeshott J.G."/>
            <person name="Papanikolaou A."/>
            <person name="Perera O.P."/>
            <person name="Rane R.V."/>
            <person name="Richards S."/>
            <person name="Tay W.T."/>
            <person name="Walsh T.K."/>
            <person name="Anderson A."/>
            <person name="Anderson C.J."/>
            <person name="Asgari S."/>
            <person name="Board P.G."/>
            <person name="Bretschneider A."/>
            <person name="Campbell P.M."/>
            <person name="Chertemps T."/>
            <person name="Christeller J.T."/>
            <person name="Coppin C.W."/>
            <person name="Downes S.J."/>
            <person name="Duan G."/>
            <person name="Farnsworth C.A."/>
            <person name="Good R.T."/>
            <person name="Han L.B."/>
            <person name="Han Y.C."/>
            <person name="Hatje K."/>
            <person name="Horne I."/>
            <person name="Huang Y.P."/>
            <person name="Hughes D.S."/>
            <person name="Jacquin-Joly E."/>
            <person name="James W."/>
            <person name="Jhangiani S."/>
            <person name="Kollmar M."/>
            <person name="Kuwar S.S."/>
            <person name="Li S."/>
            <person name="Liu N.Y."/>
            <person name="Maibeche M.T."/>
            <person name="Miller J.R."/>
            <person name="Montagne N."/>
            <person name="Perry T."/>
            <person name="Qu J."/>
            <person name="Song S.V."/>
            <person name="Sutton G.G."/>
            <person name="Vogel H."/>
            <person name="Walenz B.P."/>
            <person name="Xu W."/>
            <person name="Zhang H.J."/>
            <person name="Zou Z."/>
            <person name="Batterham P."/>
            <person name="Edwards O.R."/>
            <person name="Feyereisen R."/>
            <person name="Gibbs R.A."/>
            <person name="Heckel D.G."/>
            <person name="McGrath A."/>
            <person name="Robin C."/>
            <person name="Scherer S.E."/>
            <person name="Worley K.C."/>
            <person name="Wu Y.D."/>
        </authorList>
    </citation>
    <scope>NUCLEOTIDE SEQUENCE [LARGE SCALE GENOMIC DNA]</scope>
    <source>
        <strain evidence="1">Harm_GR_Male_#8</strain>
        <tissue evidence="1">Whole organism</tissue>
    </source>
</reference>
<dbReference type="Proteomes" id="UP000249218">
    <property type="component" value="Unassembled WGS sequence"/>
</dbReference>
<dbReference type="EMBL" id="KZ150087">
    <property type="protein sequence ID" value="PZC73750.1"/>
    <property type="molecule type" value="Genomic_DNA"/>
</dbReference>
<protein>
    <submittedName>
        <fullName evidence="1">Uncharacterized protein</fullName>
    </submittedName>
</protein>
<accession>A0A2W1BM15</accession>
<evidence type="ECO:0000313" key="2">
    <source>
        <dbReference type="Proteomes" id="UP000249218"/>
    </source>
</evidence>
<gene>
    <name evidence="1" type="primary">HaOG208809</name>
    <name evidence="1" type="ORF">B5X24_HaOG208809</name>
</gene>